<comment type="similarity">
    <text evidence="2">Belongs to the ATP-dependent AMP-binding enzyme family.</text>
</comment>
<evidence type="ECO:0000256" key="1">
    <source>
        <dbReference type="ARBA" id="ARBA00004251"/>
    </source>
</evidence>
<dbReference type="GO" id="GO:0006631">
    <property type="term" value="P:fatty acid metabolic process"/>
    <property type="evidence" value="ECO:0000318"/>
    <property type="project" value="GO_Central"/>
</dbReference>
<dbReference type="eggNOG" id="KOG1176">
    <property type="taxonomic scope" value="Eukaryota"/>
</dbReference>
<evidence type="ECO:0000256" key="10">
    <source>
        <dbReference type="ARBA" id="ARBA00022729"/>
    </source>
</evidence>
<keyword evidence="16" id="KW-0472">Membrane</keyword>
<keyword evidence="12 19" id="KW-0547">Nucleotide-binding</keyword>
<keyword evidence="11" id="KW-0430">Lectin</keyword>
<dbReference type="InterPro" id="IPR000719">
    <property type="entry name" value="Prot_kinase_dom"/>
</dbReference>
<keyword evidence="7" id="KW-0436">Ligase</keyword>
<dbReference type="SUPFAM" id="SSF56112">
    <property type="entry name" value="Protein kinase-like (PK-like)"/>
    <property type="match status" value="1"/>
</dbReference>
<dbReference type="PROSITE" id="PS50011">
    <property type="entry name" value="PROTEIN_KINASE_DOM"/>
    <property type="match status" value="1"/>
</dbReference>
<keyword evidence="5" id="KW-1003">Cell membrane</keyword>
<sequence length="731" mass="80046">MGELTLTGLLQKAASDFPDGRAVSACGELDLTHAQLQELVDRAAALLVASGIGAGDVVALAFPNTIEFVILLLAVIRCQATAAPLDPICTAKEFEFYLSDTEPKLLLTPQERNQRAQSAASKLNIPHVTAKFHSADSRITLSSTDIEPSLELMFKVVNDPSDVALFLHPSSTTSRPKRMLLTQGNLASSVQNIKRVYKLTESDSTVIVLPLFHVHGLVAGLLSSLAAGAAVALPAAVRFSVPTFWADMISYNASWYTADAIFHKNILKHHLSKPKRIYPKLRFITSCSASLAPSIIAQLEKAFNAPVLKTYAMTEATHLMASNPLPEDGEHKPESVGSPVGQEMAILDARFSASGSSADGAAREHYMSEVVSPCPSDDTPEGDNAPKTTEENKTESERGAEEGGHRLKLTVELEMFNGPTKFSYEELMIATADRKILGKGGFGVVYEGCIGKAHTPVAVKLINSHSHQGLKEYTSEVMTLGQLSHKNLVPLIGYCHEEDKFILVYEFMSEGNLEDHLFKGRSLLTWERRYKIAQGLASALHYLQKQCRQCVIHRDIKSSNIMLDEEFEAKLGDFGLARLGDHARGSQTTELMGTMGYVAPEYCVTGKATEETDIYSFGLVLLELGSGRRVIDLKRDPIGLAEWLRKHYGPKKLVNAVDERLGKDFDKKQAEALLTVGLWCAHPIADSRPSIEEAMAVLNLKAKAKLRELPSKMPPSPLCIDRKVSAWMPWL</sequence>
<feature type="region of interest" description="Disordered" evidence="20">
    <location>
        <begin position="356"/>
        <end position="406"/>
    </location>
</feature>
<dbReference type="GO" id="GO:0005886">
    <property type="term" value="C:plasma membrane"/>
    <property type="evidence" value="ECO:0007669"/>
    <property type="project" value="UniProtKB-SubCell"/>
</dbReference>
<dbReference type="GO" id="GO:0004672">
    <property type="term" value="F:protein kinase activity"/>
    <property type="evidence" value="ECO:0007669"/>
    <property type="project" value="InterPro"/>
</dbReference>
<dbReference type="STRING" id="71139.A0A059C1Q8"/>
<dbReference type="GO" id="GO:0031956">
    <property type="term" value="F:medium-chain fatty acid-CoA ligase activity"/>
    <property type="evidence" value="ECO:0000318"/>
    <property type="project" value="GO_Central"/>
</dbReference>
<dbReference type="PROSITE" id="PS00107">
    <property type="entry name" value="PROTEIN_KINASE_ATP"/>
    <property type="match status" value="1"/>
</dbReference>
<evidence type="ECO:0000259" key="21">
    <source>
        <dbReference type="PROSITE" id="PS50011"/>
    </source>
</evidence>
<dbReference type="Gene3D" id="3.40.50.12780">
    <property type="entry name" value="N-terminal domain of ligase-like"/>
    <property type="match status" value="1"/>
</dbReference>
<dbReference type="GO" id="GO:0030246">
    <property type="term" value="F:carbohydrate binding"/>
    <property type="evidence" value="ECO:0007669"/>
    <property type="project" value="UniProtKB-KW"/>
</dbReference>
<dbReference type="FunFam" id="1.10.510.10:FF:000240">
    <property type="entry name" value="Lectin-domain containing receptor kinase A4.3"/>
    <property type="match status" value="1"/>
</dbReference>
<evidence type="ECO:0000256" key="11">
    <source>
        <dbReference type="ARBA" id="ARBA00022734"/>
    </source>
</evidence>
<evidence type="ECO:0000256" key="15">
    <source>
        <dbReference type="ARBA" id="ARBA00022989"/>
    </source>
</evidence>
<dbReference type="EMBL" id="KK198757">
    <property type="protein sequence ID" value="KCW72141.1"/>
    <property type="molecule type" value="Genomic_DNA"/>
</dbReference>
<dbReference type="Gene3D" id="1.10.510.10">
    <property type="entry name" value="Transferase(Phosphotransferase) domain 1"/>
    <property type="match status" value="1"/>
</dbReference>
<accession>A0A059C1Q8</accession>
<dbReference type="KEGG" id="egr:104443801"/>
<dbReference type="Pfam" id="PF07714">
    <property type="entry name" value="PK_Tyr_Ser-Thr"/>
    <property type="match status" value="1"/>
</dbReference>
<evidence type="ECO:0000256" key="14">
    <source>
        <dbReference type="ARBA" id="ARBA00022840"/>
    </source>
</evidence>
<evidence type="ECO:0000256" key="8">
    <source>
        <dbReference type="ARBA" id="ARBA00022679"/>
    </source>
</evidence>
<evidence type="ECO:0000256" key="19">
    <source>
        <dbReference type="PROSITE-ProRule" id="PRU10141"/>
    </source>
</evidence>
<dbReference type="PROSITE" id="PS00108">
    <property type="entry name" value="PROTEIN_KINASE_ST"/>
    <property type="match status" value="1"/>
</dbReference>
<proteinExistence type="inferred from homology"/>
<dbReference type="InterPro" id="IPR017441">
    <property type="entry name" value="Protein_kinase_ATP_BS"/>
</dbReference>
<evidence type="ECO:0000256" key="18">
    <source>
        <dbReference type="ARBA" id="ARBA00023180"/>
    </source>
</evidence>
<dbReference type="InterPro" id="IPR011009">
    <property type="entry name" value="Kinase-like_dom_sf"/>
</dbReference>
<evidence type="ECO:0000256" key="2">
    <source>
        <dbReference type="ARBA" id="ARBA00006432"/>
    </source>
</evidence>
<dbReference type="SMART" id="SM00220">
    <property type="entry name" value="S_TKc"/>
    <property type="match status" value="1"/>
</dbReference>
<keyword evidence="10" id="KW-0732">Signal</keyword>
<feature type="binding site" evidence="19">
    <location>
        <position position="460"/>
    </location>
    <ligand>
        <name>ATP</name>
        <dbReference type="ChEBI" id="CHEBI:30616"/>
    </ligand>
</feature>
<evidence type="ECO:0000256" key="7">
    <source>
        <dbReference type="ARBA" id="ARBA00022598"/>
    </source>
</evidence>
<keyword evidence="6" id="KW-0723">Serine/threonine-protein kinase</keyword>
<evidence type="ECO:0000256" key="20">
    <source>
        <dbReference type="SAM" id="MobiDB-lite"/>
    </source>
</evidence>
<dbReference type="AlphaFoldDB" id="A0A059C1Q8"/>
<keyword evidence="13" id="KW-0418">Kinase</keyword>
<dbReference type="SUPFAM" id="SSF56801">
    <property type="entry name" value="Acetyl-CoA synthetase-like"/>
    <property type="match status" value="1"/>
</dbReference>
<protein>
    <recommendedName>
        <fullName evidence="21">Protein kinase domain-containing protein</fullName>
    </recommendedName>
</protein>
<comment type="similarity">
    <text evidence="3">In the N-terminal section; belongs to the leguminous lectin family.</text>
</comment>
<keyword evidence="18" id="KW-0325">Glycoprotein</keyword>
<dbReference type="InParanoid" id="A0A059C1Q8"/>
<dbReference type="GO" id="GO:0005524">
    <property type="term" value="F:ATP binding"/>
    <property type="evidence" value="ECO:0007669"/>
    <property type="project" value="UniProtKB-UniRule"/>
</dbReference>
<dbReference type="InterPro" id="IPR000873">
    <property type="entry name" value="AMP-dep_synth/lig_dom"/>
</dbReference>
<dbReference type="PANTHER" id="PTHR43201">
    <property type="entry name" value="ACYL-COA SYNTHETASE"/>
    <property type="match status" value="1"/>
</dbReference>
<dbReference type="Pfam" id="PF00501">
    <property type="entry name" value="AMP-binding"/>
    <property type="match status" value="1"/>
</dbReference>
<dbReference type="InterPro" id="IPR042099">
    <property type="entry name" value="ANL_N_sf"/>
</dbReference>
<comment type="similarity">
    <text evidence="4">In the C-terminal section; belongs to the protein kinase superfamily. Ser/Thr protein kinase family.</text>
</comment>
<keyword evidence="15" id="KW-1133">Transmembrane helix</keyword>
<feature type="domain" description="Protein kinase" evidence="21">
    <location>
        <begin position="431"/>
        <end position="685"/>
    </location>
</feature>
<evidence type="ECO:0000313" key="22">
    <source>
        <dbReference type="EMBL" id="KCW72141.1"/>
    </source>
</evidence>
<evidence type="ECO:0000256" key="13">
    <source>
        <dbReference type="ARBA" id="ARBA00022777"/>
    </source>
</evidence>
<dbReference type="CDD" id="cd14066">
    <property type="entry name" value="STKc_IRAK"/>
    <property type="match status" value="1"/>
</dbReference>
<comment type="subcellular location">
    <subcellularLocation>
        <location evidence="1">Cell membrane</location>
        <topology evidence="1">Single-pass type I membrane protein</topology>
    </subcellularLocation>
</comment>
<name>A0A059C1Q8_EUCGR</name>
<evidence type="ECO:0000256" key="12">
    <source>
        <dbReference type="ARBA" id="ARBA00022741"/>
    </source>
</evidence>
<evidence type="ECO:0000256" key="3">
    <source>
        <dbReference type="ARBA" id="ARBA00008536"/>
    </source>
</evidence>
<dbReference type="GO" id="GO:0002229">
    <property type="term" value="P:defense response to oomycetes"/>
    <property type="evidence" value="ECO:0007669"/>
    <property type="project" value="UniProtKB-ARBA"/>
</dbReference>
<evidence type="ECO:0000256" key="17">
    <source>
        <dbReference type="ARBA" id="ARBA00023170"/>
    </source>
</evidence>
<dbReference type="Gene3D" id="3.30.200.20">
    <property type="entry name" value="Phosphorylase Kinase, domain 1"/>
    <property type="match status" value="1"/>
</dbReference>
<dbReference type="Gramene" id="KCW72141">
    <property type="protein sequence ID" value="KCW72141"/>
    <property type="gene ID" value="EUGRSUZ_E00583"/>
</dbReference>
<evidence type="ECO:0000256" key="9">
    <source>
        <dbReference type="ARBA" id="ARBA00022692"/>
    </source>
</evidence>
<dbReference type="OrthoDB" id="3633556at2759"/>
<dbReference type="PANTHER" id="PTHR43201:SF5">
    <property type="entry name" value="MEDIUM-CHAIN ACYL-COA LIGASE ACSF2, MITOCHONDRIAL"/>
    <property type="match status" value="1"/>
</dbReference>
<evidence type="ECO:0000256" key="4">
    <source>
        <dbReference type="ARBA" id="ARBA00010217"/>
    </source>
</evidence>
<feature type="compositionally biased region" description="Basic and acidic residues" evidence="20">
    <location>
        <begin position="388"/>
        <end position="406"/>
    </location>
</feature>
<keyword evidence="9" id="KW-0812">Transmembrane</keyword>
<keyword evidence="14 19" id="KW-0067">ATP-binding</keyword>
<keyword evidence="17" id="KW-0675">Receptor</keyword>
<reference evidence="22" key="1">
    <citation type="submission" date="2013-07" db="EMBL/GenBank/DDBJ databases">
        <title>The genome of Eucalyptus grandis.</title>
        <authorList>
            <person name="Schmutz J."/>
            <person name="Hayes R."/>
            <person name="Myburg A."/>
            <person name="Tuskan G."/>
            <person name="Grattapaglia D."/>
            <person name="Rokhsar D.S."/>
        </authorList>
    </citation>
    <scope>NUCLEOTIDE SEQUENCE</scope>
    <source>
        <tissue evidence="22">Leaf extractions</tissue>
    </source>
</reference>
<organism evidence="22">
    <name type="scientific">Eucalyptus grandis</name>
    <name type="common">Flooded gum</name>
    <dbReference type="NCBI Taxonomy" id="71139"/>
    <lineage>
        <taxon>Eukaryota</taxon>
        <taxon>Viridiplantae</taxon>
        <taxon>Streptophyta</taxon>
        <taxon>Embryophyta</taxon>
        <taxon>Tracheophyta</taxon>
        <taxon>Spermatophyta</taxon>
        <taxon>Magnoliopsida</taxon>
        <taxon>eudicotyledons</taxon>
        <taxon>Gunneridae</taxon>
        <taxon>Pentapetalae</taxon>
        <taxon>rosids</taxon>
        <taxon>malvids</taxon>
        <taxon>Myrtales</taxon>
        <taxon>Myrtaceae</taxon>
        <taxon>Myrtoideae</taxon>
        <taxon>Eucalypteae</taxon>
        <taxon>Eucalyptus</taxon>
    </lineage>
</organism>
<keyword evidence="8" id="KW-0808">Transferase</keyword>
<dbReference type="InterPro" id="IPR001245">
    <property type="entry name" value="Ser-Thr/Tyr_kinase_cat_dom"/>
</dbReference>
<evidence type="ECO:0000256" key="6">
    <source>
        <dbReference type="ARBA" id="ARBA00022527"/>
    </source>
</evidence>
<evidence type="ECO:0000256" key="5">
    <source>
        <dbReference type="ARBA" id="ARBA00022475"/>
    </source>
</evidence>
<gene>
    <name evidence="22" type="ORF">EUGRSUZ_E00583</name>
</gene>
<evidence type="ECO:0000256" key="16">
    <source>
        <dbReference type="ARBA" id="ARBA00023136"/>
    </source>
</evidence>
<dbReference type="InterPro" id="IPR008271">
    <property type="entry name" value="Ser/Thr_kinase_AS"/>
</dbReference>